<dbReference type="SUPFAM" id="SSF58113">
    <property type="entry name" value="Apolipoprotein A-I"/>
    <property type="match status" value="1"/>
</dbReference>
<keyword evidence="1" id="KW-0732">Signal</keyword>
<dbReference type="Gene3D" id="1.20.120.20">
    <property type="entry name" value="Apolipoprotein"/>
    <property type="match status" value="1"/>
</dbReference>
<protein>
    <submittedName>
        <fullName evidence="2">Uncharacterized protein</fullName>
    </submittedName>
</protein>
<dbReference type="PROSITE" id="PS51257">
    <property type="entry name" value="PROKAR_LIPOPROTEIN"/>
    <property type="match status" value="1"/>
</dbReference>
<dbReference type="AlphaFoldDB" id="L8GIH8"/>
<evidence type="ECO:0000256" key="1">
    <source>
        <dbReference type="SAM" id="SignalP"/>
    </source>
</evidence>
<gene>
    <name evidence="2" type="ORF">ACA1_091440</name>
</gene>
<dbReference type="VEuPathDB" id="AmoebaDB:ACA1_091440"/>
<organism evidence="2 3">
    <name type="scientific">Acanthamoeba castellanii (strain ATCC 30010 / Neff)</name>
    <dbReference type="NCBI Taxonomy" id="1257118"/>
    <lineage>
        <taxon>Eukaryota</taxon>
        <taxon>Amoebozoa</taxon>
        <taxon>Discosea</taxon>
        <taxon>Longamoebia</taxon>
        <taxon>Centramoebida</taxon>
        <taxon>Acanthamoebidae</taxon>
        <taxon>Acanthamoeba</taxon>
    </lineage>
</organism>
<feature type="chain" id="PRO_5003990103" evidence="1">
    <location>
        <begin position="23"/>
        <end position="294"/>
    </location>
</feature>
<feature type="signal peptide" evidence="1">
    <location>
        <begin position="1"/>
        <end position="22"/>
    </location>
</feature>
<proteinExistence type="predicted"/>
<dbReference type="GeneID" id="14913192"/>
<dbReference type="EMBL" id="KB008103">
    <property type="protein sequence ID" value="ELR12634.1"/>
    <property type="molecule type" value="Genomic_DNA"/>
</dbReference>
<evidence type="ECO:0000313" key="2">
    <source>
        <dbReference type="EMBL" id="ELR12634.1"/>
    </source>
</evidence>
<reference evidence="2 3" key="1">
    <citation type="journal article" date="2013" name="Genome Biol.">
        <title>Genome of Acanthamoeba castellanii highlights extensive lateral gene transfer and early evolution of tyrosine kinase signaling.</title>
        <authorList>
            <person name="Clarke M."/>
            <person name="Lohan A.J."/>
            <person name="Liu B."/>
            <person name="Lagkouvardos I."/>
            <person name="Roy S."/>
            <person name="Zafar N."/>
            <person name="Bertelli C."/>
            <person name="Schilde C."/>
            <person name="Kianianmomeni A."/>
            <person name="Burglin T.R."/>
            <person name="Frech C."/>
            <person name="Turcotte B."/>
            <person name="Kopec K.O."/>
            <person name="Synnott J.M."/>
            <person name="Choo C."/>
            <person name="Paponov I."/>
            <person name="Finkler A."/>
            <person name="Soon Heng Tan C."/>
            <person name="Hutchins A.P."/>
            <person name="Weinmeier T."/>
            <person name="Rattei T."/>
            <person name="Chu J.S."/>
            <person name="Gimenez G."/>
            <person name="Irimia M."/>
            <person name="Rigden D.J."/>
            <person name="Fitzpatrick D.A."/>
            <person name="Lorenzo-Morales J."/>
            <person name="Bateman A."/>
            <person name="Chiu C.H."/>
            <person name="Tang P."/>
            <person name="Hegemann P."/>
            <person name="Fromm H."/>
            <person name="Raoult D."/>
            <person name="Greub G."/>
            <person name="Miranda-Saavedra D."/>
            <person name="Chen N."/>
            <person name="Nash P."/>
            <person name="Ginger M.L."/>
            <person name="Horn M."/>
            <person name="Schaap P."/>
            <person name="Caler L."/>
            <person name="Loftus B."/>
        </authorList>
    </citation>
    <scope>NUCLEOTIDE SEQUENCE [LARGE SCALE GENOMIC DNA]</scope>
    <source>
        <strain evidence="2 3">Neff</strain>
    </source>
</reference>
<sequence>MRYRTLAIVACLLLALVALSCGAKDSNKLTKRGEKLHKILKLMDEPTVDPKELLKTGEKHGHVTEEWPAFTQDVQDLHISILGVTKELAKEVKEELLKELKTEGPDFRSRWQKAYDKAKETIGAIKAGDVKQKLKERVQDFESKVKAGVEKGAEKGALKGKWKKVKSKLIEEFETVEKLVQEELAVLATKIDKIFHRVHHHMAHKEHHPVLKCGSCGKQLTLKEFLSHYPDLTVEEEEWWNDLDVENFYLYAVKCPQCGATDWVGVDFVSAEEEHKLEEQALGEQPDAPHEILE</sequence>
<dbReference type="KEGG" id="acan:ACA1_091440"/>
<dbReference type="RefSeq" id="XP_004334647.1">
    <property type="nucleotide sequence ID" value="XM_004334599.1"/>
</dbReference>
<keyword evidence="3" id="KW-1185">Reference proteome</keyword>
<evidence type="ECO:0000313" key="3">
    <source>
        <dbReference type="Proteomes" id="UP000011083"/>
    </source>
</evidence>
<accession>L8GIH8</accession>
<name>L8GIH8_ACACF</name>
<dbReference type="Proteomes" id="UP000011083">
    <property type="component" value="Unassembled WGS sequence"/>
</dbReference>